<feature type="compositionally biased region" description="Gly residues" evidence="1">
    <location>
        <begin position="72"/>
        <end position="83"/>
    </location>
</feature>
<reference evidence="2 3" key="3">
    <citation type="journal article" date="2013" name="Rice">
        <title>Improvement of the Oryza sativa Nipponbare reference genome using next generation sequence and optical map data.</title>
        <authorList>
            <person name="Kawahara Y."/>
            <person name="de la Bastide M."/>
            <person name="Hamilton J.P."/>
            <person name="Kanamori H."/>
            <person name="McCombie W.R."/>
            <person name="Ouyang S."/>
            <person name="Schwartz D.C."/>
            <person name="Tanaka T."/>
            <person name="Wu J."/>
            <person name="Zhou S."/>
            <person name="Childs K.L."/>
            <person name="Davidson R.M."/>
            <person name="Lin H."/>
            <person name="Quesada-Ocampo L."/>
            <person name="Vaillancourt B."/>
            <person name="Sakai H."/>
            <person name="Lee S.S."/>
            <person name="Kim J."/>
            <person name="Numa H."/>
            <person name="Itoh T."/>
            <person name="Buell C.R."/>
            <person name="Matsumoto T."/>
        </authorList>
    </citation>
    <scope>NUCLEOTIDE SEQUENCE [LARGE SCALE GENOMIC DNA]</scope>
    <source>
        <strain evidence="3">cv. Nipponbare</strain>
    </source>
</reference>
<sequence length="99" mass="9903">MAVCSLSPRIRCKAHLTSPLVMLGGGGVGGGKKPPPPGVHPRYVPKRGSVLKGIVRRMLGLFVFLLPQQGGGGAANGSGGGGRVRPAAPPVDDGGEQGK</sequence>
<dbReference type="PaxDb" id="39947-A0A0P0VPB3"/>
<name>A0A0P0VPB3_ORYSJ</name>
<reference evidence="3" key="1">
    <citation type="journal article" date="2005" name="Nature">
        <title>The map-based sequence of the rice genome.</title>
        <authorList>
            <consortium name="International rice genome sequencing project (IRGSP)"/>
            <person name="Matsumoto T."/>
            <person name="Wu J."/>
            <person name="Kanamori H."/>
            <person name="Katayose Y."/>
            <person name="Fujisawa M."/>
            <person name="Namiki N."/>
            <person name="Mizuno H."/>
            <person name="Yamamoto K."/>
            <person name="Antonio B.A."/>
            <person name="Baba T."/>
            <person name="Sakata K."/>
            <person name="Nagamura Y."/>
            <person name="Aoki H."/>
            <person name="Arikawa K."/>
            <person name="Arita K."/>
            <person name="Bito T."/>
            <person name="Chiden Y."/>
            <person name="Fujitsuka N."/>
            <person name="Fukunaka R."/>
            <person name="Hamada M."/>
            <person name="Harada C."/>
            <person name="Hayashi A."/>
            <person name="Hijishita S."/>
            <person name="Honda M."/>
            <person name="Hosokawa S."/>
            <person name="Ichikawa Y."/>
            <person name="Idonuma A."/>
            <person name="Iijima M."/>
            <person name="Ikeda M."/>
            <person name="Ikeno M."/>
            <person name="Ito K."/>
            <person name="Ito S."/>
            <person name="Ito T."/>
            <person name="Ito Y."/>
            <person name="Ito Y."/>
            <person name="Iwabuchi A."/>
            <person name="Kamiya K."/>
            <person name="Karasawa W."/>
            <person name="Kurita K."/>
            <person name="Katagiri S."/>
            <person name="Kikuta A."/>
            <person name="Kobayashi H."/>
            <person name="Kobayashi N."/>
            <person name="Machita K."/>
            <person name="Maehara T."/>
            <person name="Masukawa M."/>
            <person name="Mizubayashi T."/>
            <person name="Mukai Y."/>
            <person name="Nagasaki H."/>
            <person name="Nagata Y."/>
            <person name="Naito S."/>
            <person name="Nakashima M."/>
            <person name="Nakama Y."/>
            <person name="Nakamichi Y."/>
            <person name="Nakamura M."/>
            <person name="Meguro A."/>
            <person name="Negishi M."/>
            <person name="Ohta I."/>
            <person name="Ohta T."/>
            <person name="Okamoto M."/>
            <person name="Ono N."/>
            <person name="Saji S."/>
            <person name="Sakaguchi M."/>
            <person name="Sakai K."/>
            <person name="Shibata M."/>
            <person name="Shimokawa T."/>
            <person name="Song J."/>
            <person name="Takazaki Y."/>
            <person name="Terasawa K."/>
            <person name="Tsugane M."/>
            <person name="Tsuji K."/>
            <person name="Ueda S."/>
            <person name="Waki K."/>
            <person name="Yamagata H."/>
            <person name="Yamamoto M."/>
            <person name="Yamamoto S."/>
            <person name="Yamane H."/>
            <person name="Yoshiki S."/>
            <person name="Yoshihara R."/>
            <person name="Yukawa K."/>
            <person name="Zhong H."/>
            <person name="Yano M."/>
            <person name="Yuan Q."/>
            <person name="Ouyang S."/>
            <person name="Liu J."/>
            <person name="Jones K.M."/>
            <person name="Gansberger K."/>
            <person name="Moffat K."/>
            <person name="Hill J."/>
            <person name="Bera J."/>
            <person name="Fadrosh D."/>
            <person name="Jin S."/>
            <person name="Johri S."/>
            <person name="Kim M."/>
            <person name="Overton L."/>
            <person name="Reardon M."/>
            <person name="Tsitrin T."/>
            <person name="Vuong H."/>
            <person name="Weaver B."/>
            <person name="Ciecko A."/>
            <person name="Tallon L."/>
            <person name="Jackson J."/>
            <person name="Pai G."/>
            <person name="Aken S.V."/>
            <person name="Utterback T."/>
            <person name="Reidmuller S."/>
            <person name="Feldblyum T."/>
            <person name="Hsiao J."/>
            <person name="Zismann V."/>
            <person name="Iobst S."/>
            <person name="de Vazeille A.R."/>
            <person name="Buell C.R."/>
            <person name="Ying K."/>
            <person name="Li Y."/>
            <person name="Lu T."/>
            <person name="Huang Y."/>
            <person name="Zhao Q."/>
            <person name="Feng Q."/>
            <person name="Zhang L."/>
            <person name="Zhu J."/>
            <person name="Weng Q."/>
            <person name="Mu J."/>
            <person name="Lu Y."/>
            <person name="Fan D."/>
            <person name="Liu Y."/>
            <person name="Guan J."/>
            <person name="Zhang Y."/>
            <person name="Yu S."/>
            <person name="Liu X."/>
            <person name="Zhang Y."/>
            <person name="Hong G."/>
            <person name="Han B."/>
            <person name="Choisne N."/>
            <person name="Demange N."/>
            <person name="Orjeda G."/>
            <person name="Samain S."/>
            <person name="Cattolico L."/>
            <person name="Pelletier E."/>
            <person name="Couloux A."/>
            <person name="Segurens B."/>
            <person name="Wincker P."/>
            <person name="D'Hont A."/>
            <person name="Scarpelli C."/>
            <person name="Weissenbach J."/>
            <person name="Salanoubat M."/>
            <person name="Quetier F."/>
            <person name="Yu Y."/>
            <person name="Kim H.R."/>
            <person name="Rambo T."/>
            <person name="Currie J."/>
            <person name="Collura K."/>
            <person name="Luo M."/>
            <person name="Yang T."/>
            <person name="Ammiraju J.S.S."/>
            <person name="Engler F."/>
            <person name="Soderlund C."/>
            <person name="Wing R.A."/>
            <person name="Palmer L.E."/>
            <person name="de la Bastide M."/>
            <person name="Spiegel L."/>
            <person name="Nascimento L."/>
            <person name="Zutavern T."/>
            <person name="O'Shaughnessy A."/>
            <person name="Dike S."/>
            <person name="Dedhia N."/>
            <person name="Preston R."/>
            <person name="Balija V."/>
            <person name="McCombie W.R."/>
            <person name="Chow T."/>
            <person name="Chen H."/>
            <person name="Chung M."/>
            <person name="Chen C."/>
            <person name="Shaw J."/>
            <person name="Wu H."/>
            <person name="Hsiao K."/>
            <person name="Chao Y."/>
            <person name="Chu M."/>
            <person name="Cheng C."/>
            <person name="Hour A."/>
            <person name="Lee P."/>
            <person name="Lin S."/>
            <person name="Lin Y."/>
            <person name="Liou J."/>
            <person name="Liu S."/>
            <person name="Hsing Y."/>
            <person name="Raghuvanshi S."/>
            <person name="Mohanty A."/>
            <person name="Bharti A.K."/>
            <person name="Gaur A."/>
            <person name="Gupta V."/>
            <person name="Kumar D."/>
            <person name="Ravi V."/>
            <person name="Vij S."/>
            <person name="Kapur A."/>
            <person name="Khurana P."/>
            <person name="Khurana P."/>
            <person name="Khurana J.P."/>
            <person name="Tyagi A.K."/>
            <person name="Gaikwad K."/>
            <person name="Singh A."/>
            <person name="Dalal V."/>
            <person name="Srivastava S."/>
            <person name="Dixit A."/>
            <person name="Pal A.K."/>
            <person name="Ghazi I.A."/>
            <person name="Yadav M."/>
            <person name="Pandit A."/>
            <person name="Bhargava A."/>
            <person name="Sureshbabu K."/>
            <person name="Batra K."/>
            <person name="Sharma T.R."/>
            <person name="Mohapatra T."/>
            <person name="Singh N.K."/>
            <person name="Messing J."/>
            <person name="Nelson A.B."/>
            <person name="Fuks G."/>
            <person name="Kavchok S."/>
            <person name="Keizer G."/>
            <person name="Linton E."/>
            <person name="Llaca V."/>
            <person name="Song R."/>
            <person name="Tanyolac B."/>
            <person name="Young S."/>
            <person name="Ho-Il K."/>
            <person name="Hahn J.H."/>
            <person name="Sangsakoo G."/>
            <person name="Vanavichit A."/>
            <person name="de Mattos Luiz.A.T."/>
            <person name="Zimmer P.D."/>
            <person name="Malone G."/>
            <person name="Dellagostin O."/>
            <person name="de Oliveira A.C."/>
            <person name="Bevan M."/>
            <person name="Bancroft I."/>
            <person name="Minx P."/>
            <person name="Cordum H."/>
            <person name="Wilson R."/>
            <person name="Cheng Z."/>
            <person name="Jin W."/>
            <person name="Jiang J."/>
            <person name="Leong S.A."/>
            <person name="Iwama H."/>
            <person name="Gojobori T."/>
            <person name="Itoh T."/>
            <person name="Niimura Y."/>
            <person name="Fujii Y."/>
            <person name="Habara T."/>
            <person name="Sakai H."/>
            <person name="Sato Y."/>
            <person name="Wilson G."/>
            <person name="Kumar K."/>
            <person name="McCouch S."/>
            <person name="Juretic N."/>
            <person name="Hoen D."/>
            <person name="Wright S."/>
            <person name="Bruskiewich R."/>
            <person name="Bureau T."/>
            <person name="Miyao A."/>
            <person name="Hirochika H."/>
            <person name="Nishikawa T."/>
            <person name="Kadowaki K."/>
            <person name="Sugiura M."/>
            <person name="Burr B."/>
            <person name="Sasaki T."/>
        </authorList>
    </citation>
    <scope>NUCLEOTIDE SEQUENCE [LARGE SCALE GENOMIC DNA]</scope>
    <source>
        <strain evidence="3">cv. Nipponbare</strain>
    </source>
</reference>
<reference evidence="2 3" key="2">
    <citation type="journal article" date="2013" name="Plant Cell Physiol.">
        <title>Rice Annotation Project Database (RAP-DB): an integrative and interactive database for rice genomics.</title>
        <authorList>
            <person name="Sakai H."/>
            <person name="Lee S.S."/>
            <person name="Tanaka T."/>
            <person name="Numa H."/>
            <person name="Kim J."/>
            <person name="Kawahara Y."/>
            <person name="Wakimoto H."/>
            <person name="Yang C.C."/>
            <person name="Iwamoto M."/>
            <person name="Abe T."/>
            <person name="Yamada Y."/>
            <person name="Muto A."/>
            <person name="Inokuchi H."/>
            <person name="Ikemura T."/>
            <person name="Matsumoto T."/>
            <person name="Sasaki T."/>
            <person name="Itoh T."/>
        </authorList>
    </citation>
    <scope>NUCLEOTIDE SEQUENCE [LARGE SCALE GENOMIC DNA]</scope>
    <source>
        <strain evidence="3">cv. Nipponbare</strain>
    </source>
</reference>
<keyword evidence="3" id="KW-1185">Reference proteome</keyword>
<proteinExistence type="predicted"/>
<accession>A0A0P0VPB3</accession>
<evidence type="ECO:0000313" key="2">
    <source>
        <dbReference type="EMBL" id="BAS80811.1"/>
    </source>
</evidence>
<dbReference type="InParanoid" id="A0A0P0VPB3"/>
<dbReference type="AlphaFoldDB" id="A0A0P0VPB3"/>
<evidence type="ECO:0000256" key="1">
    <source>
        <dbReference type="SAM" id="MobiDB-lite"/>
    </source>
</evidence>
<dbReference type="EMBL" id="AP014958">
    <property type="protein sequence ID" value="BAS80811.1"/>
    <property type="molecule type" value="Genomic_DNA"/>
</dbReference>
<gene>
    <name evidence="2" type="ordered locus">Os02g0736700</name>
    <name evidence="2" type="ORF">OSNPB_020736700</name>
</gene>
<dbReference type="eggNOG" id="ENOG502R5EH">
    <property type="taxonomic scope" value="Eukaryota"/>
</dbReference>
<feature type="region of interest" description="Disordered" evidence="1">
    <location>
        <begin position="72"/>
        <end position="99"/>
    </location>
</feature>
<protein>
    <submittedName>
        <fullName evidence="2">Os02g0736700 protein</fullName>
    </submittedName>
</protein>
<evidence type="ECO:0000313" key="3">
    <source>
        <dbReference type="Proteomes" id="UP000059680"/>
    </source>
</evidence>
<dbReference type="FunCoup" id="A0A0P0VPB3">
    <property type="interactions" value="181"/>
</dbReference>
<organism evidence="2 3">
    <name type="scientific">Oryza sativa subsp. japonica</name>
    <name type="common">Rice</name>
    <dbReference type="NCBI Taxonomy" id="39947"/>
    <lineage>
        <taxon>Eukaryota</taxon>
        <taxon>Viridiplantae</taxon>
        <taxon>Streptophyta</taxon>
        <taxon>Embryophyta</taxon>
        <taxon>Tracheophyta</taxon>
        <taxon>Spermatophyta</taxon>
        <taxon>Magnoliopsida</taxon>
        <taxon>Liliopsida</taxon>
        <taxon>Poales</taxon>
        <taxon>Poaceae</taxon>
        <taxon>BOP clade</taxon>
        <taxon>Oryzoideae</taxon>
        <taxon>Oryzeae</taxon>
        <taxon>Oryzinae</taxon>
        <taxon>Oryza</taxon>
        <taxon>Oryza sativa</taxon>
    </lineage>
</organism>
<dbReference type="Proteomes" id="UP000059680">
    <property type="component" value="Chromosome 2"/>
</dbReference>
<dbReference type="Gramene" id="Os02t0736700-00">
    <property type="protein sequence ID" value="Os02t0736700-00"/>
    <property type="gene ID" value="Os02g0736700"/>
</dbReference>
<dbReference type="OMA" id="GAHPRYI"/>